<keyword evidence="2" id="KW-1003">Cell membrane</keyword>
<comment type="subcellular location">
    <subcellularLocation>
        <location evidence="1">Cell membrane</location>
        <topology evidence="1">Multi-pass membrane protein</topology>
    </subcellularLocation>
</comment>
<dbReference type="Proteomes" id="UP001374579">
    <property type="component" value="Unassembled WGS sequence"/>
</dbReference>
<feature type="transmembrane region" description="Helical" evidence="12">
    <location>
        <begin position="171"/>
        <end position="190"/>
    </location>
</feature>
<feature type="transmembrane region" description="Helical" evidence="12">
    <location>
        <begin position="211"/>
        <end position="231"/>
    </location>
</feature>
<keyword evidence="9 10" id="KW-0807">Transducer</keyword>
<feature type="transmembrane region" description="Helical" evidence="12">
    <location>
        <begin position="129"/>
        <end position="151"/>
    </location>
</feature>
<accession>A0AAN9GIC7</accession>
<keyword evidence="3 10" id="KW-0812">Transmembrane</keyword>
<evidence type="ECO:0000313" key="14">
    <source>
        <dbReference type="EMBL" id="KAK7109171.1"/>
    </source>
</evidence>
<dbReference type="PANTHER" id="PTHR24248:SF199">
    <property type="entry name" value="IP13425P-RELATED"/>
    <property type="match status" value="1"/>
</dbReference>
<feature type="transmembrane region" description="Helical" evidence="12">
    <location>
        <begin position="486"/>
        <end position="505"/>
    </location>
</feature>
<dbReference type="AlphaFoldDB" id="A0AAN9GIC7"/>
<comment type="similarity">
    <text evidence="10">Belongs to the G-protein coupled receptor 1 family.</text>
</comment>
<keyword evidence="8 10" id="KW-0675">Receptor</keyword>
<feature type="transmembrane region" description="Helical" evidence="12">
    <location>
        <begin position="262"/>
        <end position="281"/>
    </location>
</feature>
<evidence type="ECO:0000256" key="11">
    <source>
        <dbReference type="SAM" id="MobiDB-lite"/>
    </source>
</evidence>
<evidence type="ECO:0000256" key="9">
    <source>
        <dbReference type="ARBA" id="ARBA00023224"/>
    </source>
</evidence>
<dbReference type="PANTHER" id="PTHR24248">
    <property type="entry name" value="ADRENERGIC RECEPTOR-RELATED G-PROTEIN COUPLED RECEPTOR"/>
    <property type="match status" value="1"/>
</dbReference>
<feature type="compositionally biased region" description="Gly residues" evidence="11">
    <location>
        <begin position="300"/>
        <end position="312"/>
    </location>
</feature>
<dbReference type="GO" id="GO:0071880">
    <property type="term" value="P:adenylate cyclase-activating adrenergic receptor signaling pathway"/>
    <property type="evidence" value="ECO:0007669"/>
    <property type="project" value="TreeGrafter"/>
</dbReference>
<evidence type="ECO:0000256" key="3">
    <source>
        <dbReference type="ARBA" id="ARBA00022692"/>
    </source>
</evidence>
<evidence type="ECO:0000256" key="5">
    <source>
        <dbReference type="ARBA" id="ARBA00023040"/>
    </source>
</evidence>
<dbReference type="GO" id="GO:0004993">
    <property type="term" value="F:G protein-coupled serotonin receptor activity"/>
    <property type="evidence" value="ECO:0007669"/>
    <property type="project" value="UniProtKB-ARBA"/>
</dbReference>
<dbReference type="GO" id="GO:0005886">
    <property type="term" value="C:plasma membrane"/>
    <property type="evidence" value="ECO:0007669"/>
    <property type="project" value="UniProtKB-SubCell"/>
</dbReference>
<feature type="transmembrane region" description="Helical" evidence="12">
    <location>
        <begin position="95"/>
        <end position="122"/>
    </location>
</feature>
<comment type="caution">
    <text evidence="14">The sequence shown here is derived from an EMBL/GenBank/DDBJ whole genome shotgun (WGS) entry which is preliminary data.</text>
</comment>
<dbReference type="PROSITE" id="PS00237">
    <property type="entry name" value="G_PROTEIN_RECEP_F1_1"/>
    <property type="match status" value="1"/>
</dbReference>
<gene>
    <name evidence="14" type="ORF">V1264_013259</name>
</gene>
<dbReference type="Pfam" id="PF00001">
    <property type="entry name" value="7tm_1"/>
    <property type="match status" value="1"/>
</dbReference>
<dbReference type="SUPFAM" id="SSF81321">
    <property type="entry name" value="Family A G protein-coupled receptor-like"/>
    <property type="match status" value="1"/>
</dbReference>
<evidence type="ECO:0000256" key="7">
    <source>
        <dbReference type="ARBA" id="ARBA00023157"/>
    </source>
</evidence>
<reference evidence="14 15" key="1">
    <citation type="submission" date="2024-02" db="EMBL/GenBank/DDBJ databases">
        <title>Chromosome-scale genome assembly of the rough periwinkle Littorina saxatilis.</title>
        <authorList>
            <person name="De Jode A."/>
            <person name="Faria R."/>
            <person name="Formenti G."/>
            <person name="Sims Y."/>
            <person name="Smith T.P."/>
            <person name="Tracey A."/>
            <person name="Wood J.M.D."/>
            <person name="Zagrodzka Z.B."/>
            <person name="Johannesson K."/>
            <person name="Butlin R.K."/>
            <person name="Leder E.H."/>
        </authorList>
    </citation>
    <scope>NUCLEOTIDE SEQUENCE [LARGE SCALE GENOMIC DNA]</scope>
    <source>
        <strain evidence="14">Snail1</strain>
        <tissue evidence="14">Muscle</tissue>
    </source>
</reference>
<evidence type="ECO:0000313" key="15">
    <source>
        <dbReference type="Proteomes" id="UP001374579"/>
    </source>
</evidence>
<dbReference type="PROSITE" id="PS50262">
    <property type="entry name" value="G_PROTEIN_RECEP_F1_2"/>
    <property type="match status" value="1"/>
</dbReference>
<dbReference type="CDD" id="cd15331">
    <property type="entry name" value="7tmA_5-HT1A_invertebrates"/>
    <property type="match status" value="1"/>
</dbReference>
<evidence type="ECO:0000256" key="12">
    <source>
        <dbReference type="SAM" id="Phobius"/>
    </source>
</evidence>
<name>A0AAN9GIC7_9CAEN</name>
<feature type="region of interest" description="Disordered" evidence="11">
    <location>
        <begin position="352"/>
        <end position="437"/>
    </location>
</feature>
<dbReference type="FunFam" id="1.20.1070.10:FF:000375">
    <property type="entry name" value="5-hydroxytryptamine (serotonin) receptor 1Fa"/>
    <property type="match status" value="1"/>
</dbReference>
<keyword evidence="15" id="KW-1185">Reference proteome</keyword>
<evidence type="ECO:0000256" key="2">
    <source>
        <dbReference type="ARBA" id="ARBA00022475"/>
    </source>
</evidence>
<evidence type="ECO:0000256" key="10">
    <source>
        <dbReference type="RuleBase" id="RU000688"/>
    </source>
</evidence>
<feature type="region of interest" description="Disordered" evidence="11">
    <location>
        <begin position="291"/>
        <end position="312"/>
    </location>
</feature>
<dbReference type="InterPro" id="IPR017452">
    <property type="entry name" value="GPCR_Rhodpsn_7TM"/>
</dbReference>
<keyword evidence="6 12" id="KW-0472">Membrane</keyword>
<keyword evidence="5 10" id="KW-0297">G-protein coupled receptor</keyword>
<dbReference type="Gene3D" id="1.20.1070.10">
    <property type="entry name" value="Rhodopsin 7-helix transmembrane proteins"/>
    <property type="match status" value="2"/>
</dbReference>
<evidence type="ECO:0000256" key="1">
    <source>
        <dbReference type="ARBA" id="ARBA00004651"/>
    </source>
</evidence>
<feature type="domain" description="G-protein coupled receptors family 1 profile" evidence="13">
    <location>
        <begin position="112"/>
        <end position="502"/>
    </location>
</feature>
<keyword evidence="4 12" id="KW-1133">Transmembrane helix</keyword>
<feature type="transmembrane region" description="Helical" evidence="12">
    <location>
        <begin position="445"/>
        <end position="466"/>
    </location>
</feature>
<dbReference type="SMART" id="SM01381">
    <property type="entry name" value="7TM_GPCR_Srsx"/>
    <property type="match status" value="1"/>
</dbReference>
<evidence type="ECO:0000256" key="4">
    <source>
        <dbReference type="ARBA" id="ARBA00022989"/>
    </source>
</evidence>
<dbReference type="InterPro" id="IPR000276">
    <property type="entry name" value="GPCR_Rhodpsn"/>
</dbReference>
<dbReference type="PRINTS" id="PR00237">
    <property type="entry name" value="GPCRRHODOPSN"/>
</dbReference>
<sequence>MTTTQSTSAITYNVSEGLGLLHAYIVNVTSNASHYDVMGGGEVVAGFPNVSGVSGHELVGLDVSTNGEGEGGGVDGKNRSFGPPYRLTVYSQEHLISTSVILGIMILCCIIGNCFVIAAVLLERSLHNVSNYLVLSLAVADLMVAVLVMPLSVVHEISRFWFLHSEVCDMWISFDVLCCTASILHLVAIAMDRYWAVTSIDYIRCRSARRILLMILAVWVVALTISIPPLFGWRDPDNKPEKTGACIISQDKGYTVFSTVGAFYLPMFIMICIYARIYIVARRRIRREKFHKKNKRKNGALGGAGGGGGGGGGGRGIGAEHITLNVQAEYSVVSNCNGCSPEKEKELTVGNNHLTTNGLSRPNSGSCSPTVPHKNNSSDVSADADSHCGEPTGNGKSGYTNGIEADPPTTIMDKTGGDGEAARKPCLPNSNRQREKLEQKRERKAARTLAIITGAFLLCWLPFFIVALSGPFVKDLVEIPPMVGSMLLWLGYLNSLINPIIYTIFSPEFRNAFRKILFGKYSRGRR</sequence>
<dbReference type="GO" id="GO:0043410">
    <property type="term" value="P:positive regulation of MAPK cascade"/>
    <property type="evidence" value="ECO:0007669"/>
    <property type="project" value="TreeGrafter"/>
</dbReference>
<evidence type="ECO:0000259" key="13">
    <source>
        <dbReference type="PROSITE" id="PS50262"/>
    </source>
</evidence>
<protein>
    <recommendedName>
        <fullName evidence="13">G-protein coupled receptors family 1 profile domain-containing protein</fullName>
    </recommendedName>
</protein>
<evidence type="ECO:0000256" key="8">
    <source>
        <dbReference type="ARBA" id="ARBA00023170"/>
    </source>
</evidence>
<dbReference type="EMBL" id="JBAMIC010000003">
    <property type="protein sequence ID" value="KAK7109171.1"/>
    <property type="molecule type" value="Genomic_DNA"/>
</dbReference>
<organism evidence="14 15">
    <name type="scientific">Littorina saxatilis</name>
    <dbReference type="NCBI Taxonomy" id="31220"/>
    <lineage>
        <taxon>Eukaryota</taxon>
        <taxon>Metazoa</taxon>
        <taxon>Spiralia</taxon>
        <taxon>Lophotrochozoa</taxon>
        <taxon>Mollusca</taxon>
        <taxon>Gastropoda</taxon>
        <taxon>Caenogastropoda</taxon>
        <taxon>Littorinimorpha</taxon>
        <taxon>Littorinoidea</taxon>
        <taxon>Littorinidae</taxon>
        <taxon>Littorina</taxon>
    </lineage>
</organism>
<proteinExistence type="inferred from homology"/>
<keyword evidence="7" id="KW-1015">Disulfide bond</keyword>
<evidence type="ECO:0000256" key="6">
    <source>
        <dbReference type="ARBA" id="ARBA00023136"/>
    </source>
</evidence>
<feature type="compositionally biased region" description="Polar residues" evidence="11">
    <location>
        <begin position="352"/>
        <end position="375"/>
    </location>
</feature>